<accession>X1PJS2</accession>
<evidence type="ECO:0008006" key="8">
    <source>
        <dbReference type="Google" id="ProtNLM"/>
    </source>
</evidence>
<proteinExistence type="predicted"/>
<evidence type="ECO:0000313" key="7">
    <source>
        <dbReference type="EMBL" id="GAI39295.1"/>
    </source>
</evidence>
<dbReference type="InterPro" id="IPR002293">
    <property type="entry name" value="AA/rel_permease1"/>
</dbReference>
<feature type="transmembrane region" description="Helical" evidence="6">
    <location>
        <begin position="96"/>
        <end position="117"/>
    </location>
</feature>
<dbReference type="InterPro" id="IPR050367">
    <property type="entry name" value="APC_superfamily"/>
</dbReference>
<gene>
    <name evidence="7" type="ORF">S06H3_44407</name>
</gene>
<dbReference type="PANTHER" id="PTHR42770:SF7">
    <property type="entry name" value="MEMBRANE PROTEIN"/>
    <property type="match status" value="1"/>
</dbReference>
<evidence type="ECO:0000256" key="1">
    <source>
        <dbReference type="ARBA" id="ARBA00004651"/>
    </source>
</evidence>
<protein>
    <recommendedName>
        <fullName evidence="8">Amino acid permease/ SLC12A domain-containing protein</fullName>
    </recommendedName>
</protein>
<dbReference type="Gene3D" id="1.20.1740.10">
    <property type="entry name" value="Amino acid/polyamine transporter I"/>
    <property type="match status" value="1"/>
</dbReference>
<keyword evidence="4 6" id="KW-1133">Transmembrane helix</keyword>
<evidence type="ECO:0000256" key="2">
    <source>
        <dbReference type="ARBA" id="ARBA00022475"/>
    </source>
</evidence>
<sequence length="260" mass="29163">MILSIVVTAILYTAVIFVTIGVLNPTNLTQTLTPISDGAGVFGGDLLKVVISIGAFLAFISTANAGIMTASRYPLGMSRDKLLPAKFKKISSKFQTPYVSILFTGVFMISAILFLRLELLVKMASSVLILLYIFANLTLILFRESKILSYKPKFRAPFYPYLQILGILGGFFLLIEMGTLIVFMTLIFLLLGLLWYRIYAQKRAAQDSALIYVLEKLVARDKDLTSDSLLTELKDIVIQRDEIEVDRFHRLIEESMLLDI</sequence>
<dbReference type="PANTHER" id="PTHR42770">
    <property type="entry name" value="AMINO ACID TRANSPORTER-RELATED"/>
    <property type="match status" value="1"/>
</dbReference>
<dbReference type="EMBL" id="BARV01027613">
    <property type="protein sequence ID" value="GAI39295.1"/>
    <property type="molecule type" value="Genomic_DNA"/>
</dbReference>
<dbReference type="Pfam" id="PF13520">
    <property type="entry name" value="AA_permease_2"/>
    <property type="match status" value="1"/>
</dbReference>
<name>X1PJS2_9ZZZZ</name>
<feature type="transmembrane region" description="Helical" evidence="6">
    <location>
        <begin position="154"/>
        <end position="175"/>
    </location>
</feature>
<dbReference type="AlphaFoldDB" id="X1PJS2"/>
<feature type="transmembrane region" description="Helical" evidence="6">
    <location>
        <begin position="5"/>
        <end position="26"/>
    </location>
</feature>
<organism evidence="7">
    <name type="scientific">marine sediment metagenome</name>
    <dbReference type="NCBI Taxonomy" id="412755"/>
    <lineage>
        <taxon>unclassified sequences</taxon>
        <taxon>metagenomes</taxon>
        <taxon>ecological metagenomes</taxon>
    </lineage>
</organism>
<comment type="subcellular location">
    <subcellularLocation>
        <location evidence="1">Cell membrane</location>
        <topology evidence="1">Multi-pass membrane protein</topology>
    </subcellularLocation>
</comment>
<evidence type="ECO:0000256" key="5">
    <source>
        <dbReference type="ARBA" id="ARBA00023136"/>
    </source>
</evidence>
<evidence type="ECO:0000256" key="4">
    <source>
        <dbReference type="ARBA" id="ARBA00022989"/>
    </source>
</evidence>
<feature type="transmembrane region" description="Helical" evidence="6">
    <location>
        <begin position="181"/>
        <end position="199"/>
    </location>
</feature>
<dbReference type="GO" id="GO:0022857">
    <property type="term" value="F:transmembrane transporter activity"/>
    <property type="evidence" value="ECO:0007669"/>
    <property type="project" value="InterPro"/>
</dbReference>
<keyword evidence="2" id="KW-1003">Cell membrane</keyword>
<reference evidence="7" key="1">
    <citation type="journal article" date="2014" name="Front. Microbiol.">
        <title>High frequency of phylogenetically diverse reductive dehalogenase-homologous genes in deep subseafloor sedimentary metagenomes.</title>
        <authorList>
            <person name="Kawai M."/>
            <person name="Futagami T."/>
            <person name="Toyoda A."/>
            <person name="Takaki Y."/>
            <person name="Nishi S."/>
            <person name="Hori S."/>
            <person name="Arai W."/>
            <person name="Tsubouchi T."/>
            <person name="Morono Y."/>
            <person name="Uchiyama I."/>
            <person name="Ito T."/>
            <person name="Fujiyama A."/>
            <person name="Inagaki F."/>
            <person name="Takami H."/>
        </authorList>
    </citation>
    <scope>NUCLEOTIDE SEQUENCE</scope>
    <source>
        <strain evidence="7">Expedition CK06-06</strain>
    </source>
</reference>
<feature type="transmembrane region" description="Helical" evidence="6">
    <location>
        <begin position="46"/>
        <end position="75"/>
    </location>
</feature>
<comment type="caution">
    <text evidence="7">The sequence shown here is derived from an EMBL/GenBank/DDBJ whole genome shotgun (WGS) entry which is preliminary data.</text>
</comment>
<keyword evidence="3 6" id="KW-0812">Transmembrane</keyword>
<feature type="non-terminal residue" evidence="7">
    <location>
        <position position="260"/>
    </location>
</feature>
<keyword evidence="5 6" id="KW-0472">Membrane</keyword>
<dbReference type="GO" id="GO:0005886">
    <property type="term" value="C:plasma membrane"/>
    <property type="evidence" value="ECO:0007669"/>
    <property type="project" value="UniProtKB-SubCell"/>
</dbReference>
<evidence type="ECO:0000256" key="6">
    <source>
        <dbReference type="SAM" id="Phobius"/>
    </source>
</evidence>
<evidence type="ECO:0000256" key="3">
    <source>
        <dbReference type="ARBA" id="ARBA00022692"/>
    </source>
</evidence>
<feature type="transmembrane region" description="Helical" evidence="6">
    <location>
        <begin position="123"/>
        <end position="142"/>
    </location>
</feature>